<dbReference type="RefSeq" id="WP_245742516.1">
    <property type="nucleotide sequence ID" value="NZ_FOHZ01000005.1"/>
</dbReference>
<proteinExistence type="predicted"/>
<organism evidence="1 2">
    <name type="scientific">Marinobacter segnicrescens</name>
    <dbReference type="NCBI Taxonomy" id="430453"/>
    <lineage>
        <taxon>Bacteria</taxon>
        <taxon>Pseudomonadati</taxon>
        <taxon>Pseudomonadota</taxon>
        <taxon>Gammaproteobacteria</taxon>
        <taxon>Pseudomonadales</taxon>
        <taxon>Marinobacteraceae</taxon>
        <taxon>Marinobacter</taxon>
    </lineage>
</organism>
<dbReference type="STRING" id="430453.SAMN04487962_105122"/>
<gene>
    <name evidence="1" type="ORF">SAMN04487962_105122</name>
</gene>
<dbReference type="SUPFAM" id="SSF56300">
    <property type="entry name" value="Metallo-dependent phosphatases"/>
    <property type="match status" value="1"/>
</dbReference>
<accession>A0A1I0CFV9</accession>
<dbReference type="InterPro" id="IPR029052">
    <property type="entry name" value="Metallo-depent_PP-like"/>
</dbReference>
<dbReference type="InterPro" id="IPR018946">
    <property type="entry name" value="PhoD-like_MPP"/>
</dbReference>
<dbReference type="Gene3D" id="3.60.21.70">
    <property type="entry name" value="PhoD-like phosphatase"/>
    <property type="match status" value="1"/>
</dbReference>
<dbReference type="AlphaFoldDB" id="A0A1I0CFV9"/>
<dbReference type="InterPro" id="IPR038607">
    <property type="entry name" value="PhoD-like_sf"/>
</dbReference>
<dbReference type="Proteomes" id="UP000198762">
    <property type="component" value="Unassembled WGS sequence"/>
</dbReference>
<dbReference type="EMBL" id="FOHZ01000005">
    <property type="protein sequence ID" value="SET18014.1"/>
    <property type="molecule type" value="Genomic_DNA"/>
</dbReference>
<name>A0A1I0CFV9_9GAMM</name>
<reference evidence="2" key="1">
    <citation type="submission" date="2016-10" db="EMBL/GenBank/DDBJ databases">
        <authorList>
            <person name="Varghese N."/>
            <person name="Submissions S."/>
        </authorList>
    </citation>
    <scope>NUCLEOTIDE SEQUENCE [LARGE SCALE GENOMIC DNA]</scope>
    <source>
        <strain evidence="2">CGMCC 1.6489</strain>
    </source>
</reference>
<keyword evidence="2" id="KW-1185">Reference proteome</keyword>
<evidence type="ECO:0000313" key="2">
    <source>
        <dbReference type="Proteomes" id="UP000198762"/>
    </source>
</evidence>
<dbReference type="CDD" id="cd07389">
    <property type="entry name" value="MPP_PhoD"/>
    <property type="match status" value="1"/>
</dbReference>
<dbReference type="PANTHER" id="PTHR37031">
    <property type="entry name" value="METALLOPHOSPHATASE BINDING DOMAIN PROTEIN"/>
    <property type="match status" value="1"/>
</dbReference>
<protein>
    <submittedName>
        <fullName evidence="1">PhoD-like phosphatase</fullName>
    </submittedName>
</protein>
<sequence>MAEQARGFDLHEQVPVYAGPILRRAEPRRLCLWLAAKPDLTFRLRVTDAKQHCLTDRAVMAKEITEIPIGAHATLWLLEIILSEPLPEACFLHYDLGVRDRNGTDTPWQFTRQWAPHLCQPGQPAPRFVLKTTIDRLLHGSCRRPHHPAADGLCRVDRELASAQDASGYPALLMLSGDQVYADDVAGPMLHAIQCVIRTLGLFQEEIEGADVNHSEQLFSHQKSFYRRDELLPQSHSSEALVEKFFGGVRKPVFTTASAGNHLISFAEVIAMYLLVWSPVPWRWVTDDGPQLDDSLQHRYQQEAEHIRHFRDGLESAARALASVPVYMIFDDHDITDDWNLSALWESTAYEHPFSRRIIGNALMAYLVCQGWGNAPERVEPLIRKLHPVLDVERRGDGVLNRQPQDQLITELLAFNNWHYTLSTVPKIVVLDTRTRRWRSEITRSRPSGLMDWEALTDFQHELLDQHSVIVVSPAPMFGVKLIEVIQKVFTWFGRPLTVDAENWMAHRGAANVLLNIFRYSGTPDNFVILSGDVHYSFAYDIRLRHHPETPRIWQITSSGIRNEFPDRLLDWLDRLNRWLYAARSPLNWFTKRRRMRIYPRLPSGRSHGERLWNRSGIGEVRLDSEGAPREIRQLNADTGETRFEAARTRV</sequence>
<dbReference type="PANTHER" id="PTHR37031:SF2">
    <property type="entry name" value="PHOD-LIKE PHOSPHATASE METALLOPHOSPHATASE DOMAIN-CONTAINING PROTEIN"/>
    <property type="match status" value="1"/>
</dbReference>
<evidence type="ECO:0000313" key="1">
    <source>
        <dbReference type="EMBL" id="SET18014.1"/>
    </source>
</evidence>